<dbReference type="Pfam" id="PF07715">
    <property type="entry name" value="Plug"/>
    <property type="match status" value="1"/>
</dbReference>
<organism evidence="10 11">
    <name type="scientific">Sphingobacterium humi</name>
    <dbReference type="NCBI Taxonomy" id="1796905"/>
    <lineage>
        <taxon>Bacteria</taxon>
        <taxon>Pseudomonadati</taxon>
        <taxon>Bacteroidota</taxon>
        <taxon>Sphingobacteriia</taxon>
        <taxon>Sphingobacteriales</taxon>
        <taxon>Sphingobacteriaceae</taxon>
        <taxon>Sphingobacterium</taxon>
    </lineage>
</organism>
<dbReference type="Gene3D" id="2.170.130.10">
    <property type="entry name" value="TonB-dependent receptor, plug domain"/>
    <property type="match status" value="1"/>
</dbReference>
<keyword evidence="4 7" id="KW-0812">Transmembrane</keyword>
<feature type="domain" description="TonB-dependent receptor plug" evidence="9">
    <location>
        <begin position="267"/>
        <end position="372"/>
    </location>
</feature>
<evidence type="ECO:0000256" key="3">
    <source>
        <dbReference type="ARBA" id="ARBA00022452"/>
    </source>
</evidence>
<sequence>MLAHPPFIMLRHIIGNIHTPKNIIYYNIMKNYQGLLNPYPIRFINTYLARIRYLLMILKTFCVLLVIGSLQLQAKSFSQQLSFKKKATKIENAFRFLEEKTDYVVLYDLREVKHLKPIDLDIHNANVNQFLTQLLKGLPYSFSIEDKTILINKTKKTNEKPTAKPATATVSALVQQSLKGVVRGEDGTPLEGVSILEVSSGKGTSTNAAGTFELNVASYPTNLRFTLVGYETLTRNVTSAQALTIRLTPVVSDLDEVVVVGYGTQKKVNLTGAVDVVKSEQLTKQPVGQASAALQGAAPGLTVTQASGQPGKDNGTMRIRGIGTLGDANPLVLIDGVEGNINNVNTNDIASISVLKDAASAAIYGSRAANGVILVTTKRANSNDVSVDYNNYAGWQNPTDMTKMVDGLDHMLLLNEAYTNTGRSPLFTDKMIEEYKAGRTSNPDRYPNTDWQGLTMKNTAFMQNHYISAQGGTDKVKVLGSLGYFDQGAIIENTNFKRYNFRLNSDIQISEKLSTSIDYFFTRSEMKEPAQGAGIVFHWMRRIPANQAGILSTGQYGEGWNGDNSIAKARDGGLNQENPMTSIFNIDLKYRPIEGMTVNLVYSPKYEINHNKKFLNSIQTYYWDGSKAFKNPQLNSLTEKYTQYWYNNLRAVLDYEKTFADDHNFKIMGGFQQEDQKDNMLQAYREIFLIPELQEIDAGNIENNLTKGNASEWALRSYFSRLNYDYKGKYLFEANARYDGSSRFAEGHKYSFFPSFSAGWRISQESFMESLSPVLSELKVRASWGKLGNQNIGNYPFAAYYALGLNNYAFGGNISTGAALNNMANADIRWETTTVSNIGLDINLWRNLSITADYYYRKTTGILLELDIPLITGKKAPFQNAGVVENKGWDVTVAYNNTVGDFKYNAAVNISDVHNKVLDMRGVMRSGLTVNFEGHPIRSLYGYEAIGYFNSADEVSSSAKQFGNVAAGDIKYKDQNGDGKIDKADEIIMGSSIPRYSFSANLGAAYKNFDFAVFFQGVGKADGYLYGQGIMPFYEGGTVQEQHKDRWTPENTTAAFPRYAFNETNNTQNSTFWMKKAAYLRLKNITLGYTVPFNQAGKNPLRTLRVFASGQNLFTATSFWKGYDPEGPIGTGAWYPQMKVYSVGLSAKF</sequence>
<evidence type="ECO:0000256" key="6">
    <source>
        <dbReference type="ARBA" id="ARBA00023237"/>
    </source>
</evidence>
<evidence type="ECO:0000256" key="4">
    <source>
        <dbReference type="ARBA" id="ARBA00022692"/>
    </source>
</evidence>
<dbReference type="Gene3D" id="2.60.40.1120">
    <property type="entry name" value="Carboxypeptidase-like, regulatory domain"/>
    <property type="match status" value="1"/>
</dbReference>
<evidence type="ECO:0000256" key="1">
    <source>
        <dbReference type="ARBA" id="ARBA00004571"/>
    </source>
</evidence>
<dbReference type="EMBL" id="WSQA01000001">
    <property type="protein sequence ID" value="MVZ60712.1"/>
    <property type="molecule type" value="Genomic_DNA"/>
</dbReference>
<dbReference type="InterPro" id="IPR039426">
    <property type="entry name" value="TonB-dep_rcpt-like"/>
</dbReference>
<keyword evidence="6 7" id="KW-0998">Cell outer membrane</keyword>
<evidence type="ECO:0000259" key="9">
    <source>
        <dbReference type="Pfam" id="PF07715"/>
    </source>
</evidence>
<dbReference type="InterPro" id="IPR023996">
    <property type="entry name" value="TonB-dep_OMP_SusC/RagA"/>
</dbReference>
<evidence type="ECO:0000313" key="10">
    <source>
        <dbReference type="EMBL" id="MVZ60712.1"/>
    </source>
</evidence>
<dbReference type="Proteomes" id="UP000435036">
    <property type="component" value="Unassembled WGS sequence"/>
</dbReference>
<gene>
    <name evidence="10" type="ORF">GQF63_01620</name>
</gene>
<evidence type="ECO:0000256" key="5">
    <source>
        <dbReference type="ARBA" id="ARBA00023136"/>
    </source>
</evidence>
<dbReference type="AlphaFoldDB" id="A0A6N8KYR2"/>
<dbReference type="NCBIfam" id="TIGR04057">
    <property type="entry name" value="SusC_RagA_signa"/>
    <property type="match status" value="1"/>
</dbReference>
<proteinExistence type="inferred from homology"/>
<keyword evidence="2 7" id="KW-0813">Transport</keyword>
<dbReference type="PROSITE" id="PS52016">
    <property type="entry name" value="TONB_DEPENDENT_REC_3"/>
    <property type="match status" value="1"/>
</dbReference>
<evidence type="ECO:0000313" key="11">
    <source>
        <dbReference type="Proteomes" id="UP000435036"/>
    </source>
</evidence>
<protein>
    <submittedName>
        <fullName evidence="10">SusC/RagA family TonB-linked outer membrane protein</fullName>
    </submittedName>
</protein>
<keyword evidence="11" id="KW-1185">Reference proteome</keyword>
<reference evidence="10 11" key="1">
    <citation type="submission" date="2019-12" db="EMBL/GenBank/DDBJ databases">
        <authorList>
            <person name="Dong K."/>
        </authorList>
    </citation>
    <scope>NUCLEOTIDE SEQUENCE [LARGE SCALE GENOMIC DNA]</scope>
    <source>
        <strain evidence="10 11">JCM 31225</strain>
    </source>
</reference>
<feature type="domain" description="Secretin/TonB short N-terminal" evidence="8">
    <location>
        <begin position="103"/>
        <end position="151"/>
    </location>
</feature>
<accession>A0A6N8KYR2</accession>
<dbReference type="FunFam" id="2.170.130.10:FF:000003">
    <property type="entry name" value="SusC/RagA family TonB-linked outer membrane protein"/>
    <property type="match status" value="1"/>
</dbReference>
<keyword evidence="5 7" id="KW-0472">Membrane</keyword>
<dbReference type="Pfam" id="PF07660">
    <property type="entry name" value="STN"/>
    <property type="match status" value="1"/>
</dbReference>
<comment type="caution">
    <text evidence="10">The sequence shown here is derived from an EMBL/GenBank/DDBJ whole genome shotgun (WGS) entry which is preliminary data.</text>
</comment>
<dbReference type="Pfam" id="PF13715">
    <property type="entry name" value="CarbopepD_reg_2"/>
    <property type="match status" value="1"/>
</dbReference>
<dbReference type="Gene3D" id="2.40.170.20">
    <property type="entry name" value="TonB-dependent receptor, beta-barrel domain"/>
    <property type="match status" value="1"/>
</dbReference>
<dbReference type="SUPFAM" id="SSF49464">
    <property type="entry name" value="Carboxypeptidase regulatory domain-like"/>
    <property type="match status" value="1"/>
</dbReference>
<dbReference type="GO" id="GO:0009279">
    <property type="term" value="C:cell outer membrane"/>
    <property type="evidence" value="ECO:0007669"/>
    <property type="project" value="UniProtKB-SubCell"/>
</dbReference>
<comment type="subcellular location">
    <subcellularLocation>
        <location evidence="1 7">Cell outer membrane</location>
        <topology evidence="1 7">Multi-pass membrane protein</topology>
    </subcellularLocation>
</comment>
<evidence type="ECO:0000256" key="7">
    <source>
        <dbReference type="PROSITE-ProRule" id="PRU01360"/>
    </source>
</evidence>
<dbReference type="InterPro" id="IPR008969">
    <property type="entry name" value="CarboxyPept-like_regulatory"/>
</dbReference>
<evidence type="ECO:0000259" key="8">
    <source>
        <dbReference type="Pfam" id="PF07660"/>
    </source>
</evidence>
<dbReference type="InterPro" id="IPR012910">
    <property type="entry name" value="Plug_dom"/>
</dbReference>
<evidence type="ECO:0000256" key="2">
    <source>
        <dbReference type="ARBA" id="ARBA00022448"/>
    </source>
</evidence>
<comment type="similarity">
    <text evidence="7">Belongs to the TonB-dependent receptor family.</text>
</comment>
<dbReference type="InterPro" id="IPR023997">
    <property type="entry name" value="TonB-dep_OMP_SusC/RagA_CS"/>
</dbReference>
<dbReference type="InterPro" id="IPR037066">
    <property type="entry name" value="Plug_dom_sf"/>
</dbReference>
<keyword evidence="3 7" id="KW-1134">Transmembrane beta strand</keyword>
<dbReference type="NCBIfam" id="TIGR04056">
    <property type="entry name" value="OMP_RagA_SusC"/>
    <property type="match status" value="1"/>
</dbReference>
<dbReference type="InterPro" id="IPR011662">
    <property type="entry name" value="Secretin/TonB_short_N"/>
</dbReference>
<name>A0A6N8KYR2_9SPHI</name>
<dbReference type="SUPFAM" id="SSF56935">
    <property type="entry name" value="Porins"/>
    <property type="match status" value="1"/>
</dbReference>
<dbReference type="InterPro" id="IPR036942">
    <property type="entry name" value="Beta-barrel_TonB_sf"/>
</dbReference>